<dbReference type="Proteomes" id="UP000598997">
    <property type="component" value="Unassembled WGS sequence"/>
</dbReference>
<dbReference type="OrthoDB" id="9807883at2"/>
<keyword evidence="3 10" id="KW-0285">Flavoprotein</keyword>
<evidence type="ECO:0000256" key="9">
    <source>
        <dbReference type="ARBA" id="ARBA00069043"/>
    </source>
</evidence>
<dbReference type="Gene3D" id="2.40.110.10">
    <property type="entry name" value="Butyryl-CoA Dehydrogenase, subunit A, domain 2"/>
    <property type="match status" value="1"/>
</dbReference>
<evidence type="ECO:0000256" key="5">
    <source>
        <dbReference type="ARBA" id="ARBA00023002"/>
    </source>
</evidence>
<keyword evidence="16" id="KW-1185">Reference proteome</keyword>
<evidence type="ECO:0000256" key="7">
    <source>
        <dbReference type="ARBA" id="ARBA00058683"/>
    </source>
</evidence>
<evidence type="ECO:0000259" key="12">
    <source>
        <dbReference type="Pfam" id="PF02770"/>
    </source>
</evidence>
<evidence type="ECO:0000259" key="13">
    <source>
        <dbReference type="Pfam" id="PF02771"/>
    </source>
</evidence>
<reference evidence="15 16" key="1">
    <citation type="journal article" date="2014" name="Int. J. Syst. Evol. Microbiol.">
        <title>Complete genome sequence of Corynebacterium casei LMG S-19264T (=DSM 44701T), isolated from a smear-ripened cheese.</title>
        <authorList>
            <consortium name="US DOE Joint Genome Institute (JGI-PGF)"/>
            <person name="Walter F."/>
            <person name="Albersmeier A."/>
            <person name="Kalinowski J."/>
            <person name="Ruckert C."/>
        </authorList>
    </citation>
    <scope>NUCLEOTIDE SEQUENCE [LARGE SCALE GENOMIC DNA]</scope>
    <source>
        <strain evidence="15 16">CGMCC 1.15358</strain>
    </source>
</reference>
<evidence type="ECO:0000256" key="6">
    <source>
        <dbReference type="ARBA" id="ARBA00051388"/>
    </source>
</evidence>
<protein>
    <recommendedName>
        <fullName evidence="9">3-methylmercaptopropionyl-CoA dehydrogenase</fullName>
        <ecNumber evidence="8">1.3.99.41</ecNumber>
    </recommendedName>
</protein>
<dbReference type="InterPro" id="IPR009075">
    <property type="entry name" value="AcylCo_DH/oxidase_C"/>
</dbReference>
<name>A0A916YIH5_9SPHN</name>
<comment type="cofactor">
    <cofactor evidence="1 10">
        <name>FAD</name>
        <dbReference type="ChEBI" id="CHEBI:57692"/>
    </cofactor>
</comment>
<dbReference type="InterPro" id="IPR006091">
    <property type="entry name" value="Acyl-CoA_Oxase/DH_mid-dom"/>
</dbReference>
<dbReference type="GO" id="GO:0016627">
    <property type="term" value="F:oxidoreductase activity, acting on the CH-CH group of donors"/>
    <property type="evidence" value="ECO:0007669"/>
    <property type="project" value="InterPro"/>
</dbReference>
<dbReference type="Pfam" id="PF02771">
    <property type="entry name" value="Acyl-CoA_dh_N"/>
    <property type="match status" value="1"/>
</dbReference>
<dbReference type="InterPro" id="IPR046373">
    <property type="entry name" value="Acyl-CoA_Oxase/DH_mid-dom_sf"/>
</dbReference>
<evidence type="ECO:0000313" key="16">
    <source>
        <dbReference type="Proteomes" id="UP000598997"/>
    </source>
</evidence>
<evidence type="ECO:0000313" key="15">
    <source>
        <dbReference type="EMBL" id="GGD47180.1"/>
    </source>
</evidence>
<dbReference type="InterPro" id="IPR036250">
    <property type="entry name" value="AcylCo_DH-like_C"/>
</dbReference>
<feature type="domain" description="Acyl-CoA dehydrogenase/oxidase C-terminal" evidence="11">
    <location>
        <begin position="282"/>
        <end position="451"/>
    </location>
</feature>
<dbReference type="Gene3D" id="1.10.540.10">
    <property type="entry name" value="Acyl-CoA dehydrogenase/oxidase, N-terminal domain"/>
    <property type="match status" value="1"/>
</dbReference>
<dbReference type="Gene3D" id="1.20.140.10">
    <property type="entry name" value="Butyryl-CoA Dehydrogenase, subunit A, domain 3"/>
    <property type="match status" value="1"/>
</dbReference>
<dbReference type="FunFam" id="2.40.110.10:FF:000031">
    <property type="entry name" value="Acyl-CoA dehydrogenase, putative"/>
    <property type="match status" value="1"/>
</dbReference>
<organism evidence="15 16">
    <name type="scientific">Croceicoccus pelagius</name>
    <dbReference type="NCBI Taxonomy" id="1703341"/>
    <lineage>
        <taxon>Bacteria</taxon>
        <taxon>Pseudomonadati</taxon>
        <taxon>Pseudomonadota</taxon>
        <taxon>Alphaproteobacteria</taxon>
        <taxon>Sphingomonadales</taxon>
        <taxon>Erythrobacteraceae</taxon>
        <taxon>Croceicoccus</taxon>
    </lineage>
</organism>
<evidence type="ECO:0000259" key="14">
    <source>
        <dbReference type="Pfam" id="PF12806"/>
    </source>
</evidence>
<dbReference type="EC" id="1.3.99.41" evidence="8"/>
<feature type="domain" description="Acyl-CoA dehydrogenase/oxidase N-terminal" evidence="13">
    <location>
        <begin position="42"/>
        <end position="158"/>
    </location>
</feature>
<evidence type="ECO:0000256" key="2">
    <source>
        <dbReference type="ARBA" id="ARBA00009347"/>
    </source>
</evidence>
<dbReference type="RefSeq" id="WP_066761629.1">
    <property type="nucleotide sequence ID" value="NZ_BMIO01000006.1"/>
</dbReference>
<evidence type="ECO:0000256" key="4">
    <source>
        <dbReference type="ARBA" id="ARBA00022827"/>
    </source>
</evidence>
<comment type="similarity">
    <text evidence="2 10">Belongs to the acyl-CoA dehydrogenase family.</text>
</comment>
<feature type="domain" description="Acetyl-CoA dehydrogenase-like C-terminal" evidence="14">
    <location>
        <begin position="467"/>
        <end position="593"/>
    </location>
</feature>
<dbReference type="PANTHER" id="PTHR42803">
    <property type="entry name" value="ACYL-COA DEHYDROGENASE"/>
    <property type="match status" value="1"/>
</dbReference>
<sequence length="601" mass="64579">MPTYTAPVRDTRFVLENVIDLPAMAGKPGFEDFDADMIAPILEEAGRFFAEVVAPTNLPADRQGCVRNDDGSVTTPDGFKTLYAKVRETGWTTLSMPAEYGGQGLPGVLGFAAEEFFTSANMAFAMYFGLTSGAVEAIELRGSEEQRALYIPKMVSGEWTGTMNLTEPHCGTDLGLLRTRAEPNGDGSYSVTGTKIFISSGEHDLTDNIVHLVLARTPDAPKGTKGISMFIVPKFIPDADGNPGERNSLSCGSIEEKMGIHANSTCVMNYDGATGWLIGEENKGLAAMFIMMNAARLWVGLQGFSQAENAYQNGAAYALDRRQGRALTGPKEPDENADMLVVHPDVRRLLMDARARTEGMRALGLWVALQGDIAKRAADESERQAADDMVQLLTPVVKAIGTDIGMRVAQDMQQVWGGHGYIAENGMEQFVRDARITQIYEGANGVQAMDLVGRKLPMHGGRAVQSFFAMVDKDVAKAAGNEKVAALATALEKAAGDLKAASMWLMQNAPADPNNAGSAAYHYMEILGLVSMGWMWLRSAVAAASALDDGEDEAGFMEAKILTARHFAESHLPEAGALRRKLQAGAKTIMAMPAEAFARTG</sequence>
<dbReference type="InterPro" id="IPR037069">
    <property type="entry name" value="AcylCoA_DH/ox_N_sf"/>
</dbReference>
<dbReference type="AlphaFoldDB" id="A0A916YIH5"/>
<comment type="function">
    <text evidence="7">Involved in the assimilation of dimethylsulphoniopropionate (DMSP), an important compound in the fixation of carbon in marine phytoplankton, by mediating the conversion of 3-(methylthio)propanoyl-CoA (MMPA-CoA) to 3-(methylthio)acryloyl-CoA (MTA-CoA).</text>
</comment>
<feature type="domain" description="Acyl-CoA oxidase/dehydrogenase middle" evidence="12">
    <location>
        <begin position="163"/>
        <end position="271"/>
    </location>
</feature>
<comment type="caution">
    <text evidence="15">The sequence shown here is derived from an EMBL/GenBank/DDBJ whole genome shotgun (WGS) entry which is preliminary data.</text>
</comment>
<dbReference type="Pfam" id="PF02770">
    <property type="entry name" value="Acyl-CoA_dh_M"/>
    <property type="match status" value="1"/>
</dbReference>
<accession>A0A916YIH5</accession>
<keyword evidence="4 10" id="KW-0274">FAD</keyword>
<dbReference type="PANTHER" id="PTHR42803:SF1">
    <property type="entry name" value="BROAD-SPECIFICITY LINEAR ACYL-COA DEHYDROGENASE FADE5"/>
    <property type="match status" value="1"/>
</dbReference>
<evidence type="ECO:0000256" key="10">
    <source>
        <dbReference type="RuleBase" id="RU362125"/>
    </source>
</evidence>
<evidence type="ECO:0000256" key="3">
    <source>
        <dbReference type="ARBA" id="ARBA00022630"/>
    </source>
</evidence>
<dbReference type="GO" id="GO:0050660">
    <property type="term" value="F:flavin adenine dinucleotide binding"/>
    <property type="evidence" value="ECO:0007669"/>
    <property type="project" value="InterPro"/>
</dbReference>
<evidence type="ECO:0000259" key="11">
    <source>
        <dbReference type="Pfam" id="PF00441"/>
    </source>
</evidence>
<dbReference type="InterPro" id="IPR025878">
    <property type="entry name" value="Acyl-CoA_dh-like_C_dom"/>
</dbReference>
<evidence type="ECO:0000256" key="8">
    <source>
        <dbReference type="ARBA" id="ARBA00066694"/>
    </source>
</evidence>
<keyword evidence="5 10" id="KW-0560">Oxidoreductase</keyword>
<evidence type="ECO:0000256" key="1">
    <source>
        <dbReference type="ARBA" id="ARBA00001974"/>
    </source>
</evidence>
<dbReference type="InterPro" id="IPR013786">
    <property type="entry name" value="AcylCoA_DH/ox_N"/>
</dbReference>
<proteinExistence type="inferred from homology"/>
<comment type="catalytic activity">
    <reaction evidence="6">
        <text>3-(methylsulfanyl)propanoyl-CoA + oxidized [electron-transfer flavoprotein] + H(+) = 3-(methylsulfanyl)acryloyl-CoA + reduced [electron-transfer flavoprotein]</text>
        <dbReference type="Rhea" id="RHEA:52612"/>
        <dbReference type="Rhea" id="RHEA-COMP:10685"/>
        <dbReference type="Rhea" id="RHEA-COMP:10686"/>
        <dbReference type="ChEBI" id="CHEBI:15378"/>
        <dbReference type="ChEBI" id="CHEBI:57692"/>
        <dbReference type="ChEBI" id="CHEBI:58307"/>
        <dbReference type="ChEBI" id="CHEBI:82815"/>
        <dbReference type="ChEBI" id="CHEBI:84994"/>
        <dbReference type="EC" id="1.3.99.41"/>
    </reaction>
    <physiologicalReaction direction="left-to-right" evidence="6">
        <dbReference type="Rhea" id="RHEA:52613"/>
    </physiologicalReaction>
</comment>
<gene>
    <name evidence="15" type="ORF">GCM10010989_21810</name>
</gene>
<dbReference type="InterPro" id="IPR009100">
    <property type="entry name" value="AcylCoA_DH/oxidase_NM_dom_sf"/>
</dbReference>
<dbReference type="Pfam" id="PF00441">
    <property type="entry name" value="Acyl-CoA_dh_1"/>
    <property type="match status" value="1"/>
</dbReference>
<dbReference type="SUPFAM" id="SSF47203">
    <property type="entry name" value="Acyl-CoA dehydrogenase C-terminal domain-like"/>
    <property type="match status" value="1"/>
</dbReference>
<dbReference type="InterPro" id="IPR052166">
    <property type="entry name" value="Diverse_Acyl-CoA_DH"/>
</dbReference>
<dbReference type="Pfam" id="PF12806">
    <property type="entry name" value="Acyl-CoA_dh_C"/>
    <property type="match status" value="1"/>
</dbReference>
<dbReference type="SUPFAM" id="SSF56645">
    <property type="entry name" value="Acyl-CoA dehydrogenase NM domain-like"/>
    <property type="match status" value="1"/>
</dbReference>
<dbReference type="EMBL" id="BMIO01000006">
    <property type="protein sequence ID" value="GGD47180.1"/>
    <property type="molecule type" value="Genomic_DNA"/>
</dbReference>